<dbReference type="InterPro" id="IPR007365">
    <property type="entry name" value="TFR-like_dimer_dom"/>
</dbReference>
<dbReference type="Proteomes" id="UP000024404">
    <property type="component" value="Unassembled WGS sequence"/>
</dbReference>
<accession>A0A8R1TS59</accession>
<dbReference type="CDD" id="cd02121">
    <property type="entry name" value="PA_GCPII_like"/>
    <property type="match status" value="1"/>
</dbReference>
<feature type="domain" description="PA" evidence="4">
    <location>
        <begin position="172"/>
        <end position="261"/>
    </location>
</feature>
<dbReference type="Pfam" id="PF02225">
    <property type="entry name" value="PA"/>
    <property type="match status" value="1"/>
</dbReference>
<dbReference type="InterPro" id="IPR046450">
    <property type="entry name" value="PA_dom_sf"/>
</dbReference>
<sequence>MMLGRWDDEELCDQTMKRALSMIGIGIMTIFFVSIIGVYHNAQSIKAAKLNALRNQTLIDIISSNIKGDKIAENLRSFTILPHTAGTQANAKVAEKISELWRTNGLEDVHYVKYDVLLSYPDFDNPNHLNIINKNGKILYTTKGISPALVPEEQSTKGAGIQWLAYSSNGTVKGQIVYCHFGRTEDFERLKDFNIDPKGKIVLIRYGKIFRGDKVWNAEMAGAIGVILYSDPYEVARDGIKRDNVYPSTEWMPIFGVQRGSIMTKNGDPLSPLYPAKRNLYRSKTIKQAMNDHVLPTIPALPLSYGDAFRILTLMRGQLAPLNWQGGLNITYYLGPEMKEDCEIQITVHSSLEIRTIRNVIGYIRGSTELDKYVILGNHYDAWVYGSLDPNSATAILAEVARGIVRAMRLTDWRPARTIVFCNWDAEEYGLIGSTEFVEEYANLLNQRALAYFNVDNIHSNHSLIENFPSDISFLPDVPSMPVPGDKSDHASFLTYLGIPVADITYRNKTTRTYPLYHSLYETPFVNEHIIDTNNLSVHEAVGKYWAAVVCKFADLPILPLNITDLALSISHIYLPPIQQSLIKLKSYEEMLHDAEHQLNHLFNISTKFVEYAKKFDVIIRDASIDHFPGHSDPKTFSWFNDRLMGVERCFINPRGIPNDPSQRHMLYSVSSKNKYHFITMGIVHDAIDAFEKATSDDERVVISHQIAFQISVIQYSIECAINMLRDEI</sequence>
<name>A0A8R1TS59_ONCVO</name>
<dbReference type="Pfam" id="PF04389">
    <property type="entry name" value="Peptidase_M28"/>
    <property type="match status" value="1"/>
</dbReference>
<feature type="transmembrane region" description="Helical" evidence="3">
    <location>
        <begin position="20"/>
        <end position="39"/>
    </location>
</feature>
<organism evidence="7 8">
    <name type="scientific">Onchocerca volvulus</name>
    <dbReference type="NCBI Taxonomy" id="6282"/>
    <lineage>
        <taxon>Eukaryota</taxon>
        <taxon>Metazoa</taxon>
        <taxon>Ecdysozoa</taxon>
        <taxon>Nematoda</taxon>
        <taxon>Chromadorea</taxon>
        <taxon>Rhabditida</taxon>
        <taxon>Spirurina</taxon>
        <taxon>Spiruromorpha</taxon>
        <taxon>Filarioidea</taxon>
        <taxon>Onchocercidae</taxon>
        <taxon>Onchocerca</taxon>
    </lineage>
</organism>
<comment type="similarity">
    <text evidence="1">Belongs to the peptidase M28 family. M28B subfamily.</text>
</comment>
<keyword evidence="8" id="KW-1185">Reference proteome</keyword>
<dbReference type="InterPro" id="IPR039373">
    <property type="entry name" value="Peptidase_M28B"/>
</dbReference>
<evidence type="ECO:0000256" key="3">
    <source>
        <dbReference type="SAM" id="Phobius"/>
    </source>
</evidence>
<dbReference type="FunFam" id="3.50.30.30:FF:000033">
    <property type="entry name" value="Glutamate carboxypeptidase 2 homolog"/>
    <property type="match status" value="1"/>
</dbReference>
<dbReference type="GO" id="GO:0004180">
    <property type="term" value="F:carboxypeptidase activity"/>
    <property type="evidence" value="ECO:0007669"/>
    <property type="project" value="TreeGrafter"/>
</dbReference>
<feature type="domain" description="Peptidase M28" evidence="6">
    <location>
        <begin position="359"/>
        <end position="463"/>
    </location>
</feature>
<dbReference type="PANTHER" id="PTHR10404">
    <property type="entry name" value="N-ACETYLATED-ALPHA-LINKED ACIDIC DIPEPTIDASE"/>
    <property type="match status" value="1"/>
</dbReference>
<dbReference type="Gene3D" id="3.40.630.10">
    <property type="entry name" value="Zn peptidases"/>
    <property type="match status" value="2"/>
</dbReference>
<evidence type="ECO:0000256" key="2">
    <source>
        <dbReference type="SAM" id="Coils"/>
    </source>
</evidence>
<dbReference type="PANTHER" id="PTHR10404:SF77">
    <property type="entry name" value="GLUTAMATE CARBOXYPEPTIDASE 2 HOMOLOG"/>
    <property type="match status" value="1"/>
</dbReference>
<evidence type="ECO:0000259" key="5">
    <source>
        <dbReference type="Pfam" id="PF04253"/>
    </source>
</evidence>
<reference evidence="7" key="2">
    <citation type="submission" date="2022-06" db="UniProtKB">
        <authorList>
            <consortium name="EnsemblMetazoa"/>
        </authorList>
    </citation>
    <scope>IDENTIFICATION</scope>
</reference>
<proteinExistence type="inferred from homology"/>
<dbReference type="SUPFAM" id="SSF52025">
    <property type="entry name" value="PA domain"/>
    <property type="match status" value="1"/>
</dbReference>
<dbReference type="OMA" id="NVVIASW"/>
<evidence type="ECO:0000313" key="8">
    <source>
        <dbReference type="Proteomes" id="UP000024404"/>
    </source>
</evidence>
<protein>
    <submittedName>
        <fullName evidence="7">Uncharacterized protein</fullName>
    </submittedName>
</protein>
<dbReference type="FunFam" id="3.40.630.10:FF:000101">
    <property type="entry name" value="N-acetylated alpha-linked acidic dipeptidase like 1"/>
    <property type="match status" value="1"/>
</dbReference>
<keyword evidence="3" id="KW-0812">Transmembrane</keyword>
<keyword evidence="3" id="KW-1133">Transmembrane helix</keyword>
<evidence type="ECO:0000256" key="1">
    <source>
        <dbReference type="ARBA" id="ARBA00005634"/>
    </source>
</evidence>
<dbReference type="SUPFAM" id="SSF47672">
    <property type="entry name" value="Transferrin receptor-like dimerisation domain"/>
    <property type="match status" value="1"/>
</dbReference>
<dbReference type="SUPFAM" id="SSF53187">
    <property type="entry name" value="Zn-dependent exopeptidases"/>
    <property type="match status" value="1"/>
</dbReference>
<dbReference type="Gene3D" id="1.20.930.40">
    <property type="entry name" value="Transferrin receptor-like, dimerisation domain"/>
    <property type="match status" value="1"/>
</dbReference>
<evidence type="ECO:0000313" key="7">
    <source>
        <dbReference type="EnsemblMetazoa" id="OVOC3233.1"/>
    </source>
</evidence>
<feature type="coiled-coil region" evidence="2">
    <location>
        <begin position="578"/>
        <end position="605"/>
    </location>
</feature>
<dbReference type="EnsemblMetazoa" id="OVOC3233.1">
    <property type="protein sequence ID" value="OVOC3233.1"/>
    <property type="gene ID" value="WBGene00240042"/>
</dbReference>
<feature type="domain" description="Transferrin receptor-like dimerisation" evidence="5">
    <location>
        <begin position="599"/>
        <end position="725"/>
    </location>
</feature>
<dbReference type="InterPro" id="IPR003137">
    <property type="entry name" value="PA_domain"/>
</dbReference>
<dbReference type="InterPro" id="IPR036757">
    <property type="entry name" value="TFR-like_dimer_dom_sf"/>
</dbReference>
<evidence type="ECO:0000259" key="6">
    <source>
        <dbReference type="Pfam" id="PF04389"/>
    </source>
</evidence>
<dbReference type="InterPro" id="IPR007484">
    <property type="entry name" value="Peptidase_M28"/>
</dbReference>
<reference evidence="8" key="1">
    <citation type="submission" date="2013-10" db="EMBL/GenBank/DDBJ databases">
        <title>Genome sequencing of Onchocerca volvulus.</title>
        <authorList>
            <person name="Cotton J."/>
            <person name="Tsai J."/>
            <person name="Stanley E."/>
            <person name="Tracey A."/>
            <person name="Holroyd N."/>
            <person name="Lustigman S."/>
            <person name="Berriman M."/>
        </authorList>
    </citation>
    <scope>NUCLEOTIDE SEQUENCE</scope>
</reference>
<dbReference type="EMBL" id="CMVM020000079">
    <property type="status" value="NOT_ANNOTATED_CDS"/>
    <property type="molecule type" value="Genomic_DNA"/>
</dbReference>
<evidence type="ECO:0000259" key="4">
    <source>
        <dbReference type="Pfam" id="PF02225"/>
    </source>
</evidence>
<dbReference type="Gene3D" id="3.50.30.30">
    <property type="match status" value="1"/>
</dbReference>
<dbReference type="AlphaFoldDB" id="A0A8R1TS59"/>
<dbReference type="Pfam" id="PF04253">
    <property type="entry name" value="TFR_dimer"/>
    <property type="match status" value="1"/>
</dbReference>
<keyword evidence="3" id="KW-0472">Membrane</keyword>
<keyword evidence="2" id="KW-0175">Coiled coil</keyword>